<dbReference type="GO" id="GO:0006637">
    <property type="term" value="P:acyl-CoA metabolic process"/>
    <property type="evidence" value="ECO:0007669"/>
    <property type="project" value="InterPro"/>
</dbReference>
<keyword evidence="5" id="KW-0413">Isomerase</keyword>
<dbReference type="Pfam" id="PF20789">
    <property type="entry name" value="4HBT_3C"/>
    <property type="match status" value="1"/>
</dbReference>
<keyword evidence="2" id="KW-0378">Hydrolase</keyword>
<dbReference type="SUPFAM" id="SSF54637">
    <property type="entry name" value="Thioesterase/thiol ester dehydrase-isomerase"/>
    <property type="match status" value="2"/>
</dbReference>
<protein>
    <submittedName>
        <fullName evidence="5">Thioesterase/thiol ester dehydrase-isomerase</fullName>
    </submittedName>
</protein>
<dbReference type="InterPro" id="IPR003703">
    <property type="entry name" value="Acyl_CoA_thio"/>
</dbReference>
<comment type="similarity">
    <text evidence="1">Belongs to the C/M/P thioester hydrolase family.</text>
</comment>
<dbReference type="GO" id="GO:0009062">
    <property type="term" value="P:fatty acid catabolic process"/>
    <property type="evidence" value="ECO:0007669"/>
    <property type="project" value="TreeGrafter"/>
</dbReference>
<dbReference type="PANTHER" id="PTHR11066:SF35">
    <property type="entry name" value="ACYL-COA THIOESTERASE II"/>
    <property type="match status" value="1"/>
</dbReference>
<dbReference type="CDD" id="cd03444">
    <property type="entry name" value="Thioesterase_II_repeat1"/>
    <property type="match status" value="1"/>
</dbReference>
<feature type="domain" description="Acyl-CoA thioesterase-like C-terminal" evidence="4">
    <location>
        <begin position="204"/>
        <end position="315"/>
    </location>
</feature>
<evidence type="ECO:0000313" key="6">
    <source>
        <dbReference type="Proteomes" id="UP000240883"/>
    </source>
</evidence>
<evidence type="ECO:0000259" key="4">
    <source>
        <dbReference type="Pfam" id="PF20789"/>
    </source>
</evidence>
<dbReference type="GO" id="GO:0016853">
    <property type="term" value="F:isomerase activity"/>
    <property type="evidence" value="ECO:0007669"/>
    <property type="project" value="UniProtKB-KW"/>
</dbReference>
<dbReference type="Proteomes" id="UP000240883">
    <property type="component" value="Unassembled WGS sequence"/>
</dbReference>
<sequence>MPPKRPENFSEITALNELSPNTFETLHPPPKMGSTTPTAFGGSTIAIATKAAYKTVPPGYHLYSLLGHFLGPAHSGRTLKASITPIRQTRTFATRHILLTQTQPDGSERPCLVALADFQTADTGLLNYSAPPTKSYTHWRALPPRSEQFRALAATGNVDVETVQYLEDAMALCDQLFETRPCPEGIFAQTLYGAAPHLPSTQDDLPYTQRSSAEWIRAHGALEDEADVMANLAFAMDLQLSFAPLAFAHRTLGDVASCSSLEFALRIFGAAGGTGLGEWGLREVVTHVGEGGRTYSEAKVWGEGGECWACMTQQGSLRVGEGGREVKL</sequence>
<dbReference type="EMBL" id="KZ678129">
    <property type="protein sequence ID" value="PSN73626.1"/>
    <property type="molecule type" value="Genomic_DNA"/>
</dbReference>
<dbReference type="Gene3D" id="2.40.160.210">
    <property type="entry name" value="Acyl-CoA thioesterase, double hotdog domain"/>
    <property type="match status" value="1"/>
</dbReference>
<dbReference type="InterPro" id="IPR049450">
    <property type="entry name" value="ACOT8-like_C"/>
</dbReference>
<feature type="domain" description="Acyl-CoA thioesterase-like N-terminal HotDog" evidence="3">
    <location>
        <begin position="29"/>
        <end position="119"/>
    </location>
</feature>
<dbReference type="STRING" id="1448308.A0A2T2P7T6"/>
<dbReference type="InterPro" id="IPR042171">
    <property type="entry name" value="Acyl-CoA_hotdog"/>
</dbReference>
<dbReference type="GO" id="GO:0005782">
    <property type="term" value="C:peroxisomal matrix"/>
    <property type="evidence" value="ECO:0007669"/>
    <property type="project" value="UniProtKB-SubCell"/>
</dbReference>
<dbReference type="PANTHER" id="PTHR11066">
    <property type="entry name" value="ACYL-COA THIOESTERASE"/>
    <property type="match status" value="1"/>
</dbReference>
<reference evidence="5 6" key="1">
    <citation type="journal article" date="2018" name="Front. Microbiol.">
        <title>Genome-Wide Analysis of Corynespora cassiicola Leaf Fall Disease Putative Effectors.</title>
        <authorList>
            <person name="Lopez D."/>
            <person name="Ribeiro S."/>
            <person name="Label P."/>
            <person name="Fumanal B."/>
            <person name="Venisse J.S."/>
            <person name="Kohler A."/>
            <person name="de Oliveira R.R."/>
            <person name="Labutti K."/>
            <person name="Lipzen A."/>
            <person name="Lail K."/>
            <person name="Bauer D."/>
            <person name="Ohm R.A."/>
            <person name="Barry K.W."/>
            <person name="Spatafora J."/>
            <person name="Grigoriev I.V."/>
            <person name="Martin F.M."/>
            <person name="Pujade-Renaud V."/>
        </authorList>
    </citation>
    <scope>NUCLEOTIDE SEQUENCE [LARGE SCALE GENOMIC DNA]</scope>
    <source>
        <strain evidence="5 6">Philippines</strain>
    </source>
</reference>
<dbReference type="CDD" id="cd03445">
    <property type="entry name" value="Thioesterase_II_repeat2"/>
    <property type="match status" value="1"/>
</dbReference>
<evidence type="ECO:0000259" key="3">
    <source>
        <dbReference type="Pfam" id="PF13622"/>
    </source>
</evidence>
<name>A0A2T2P7T6_CORCC</name>
<evidence type="ECO:0000256" key="1">
    <source>
        <dbReference type="ARBA" id="ARBA00006538"/>
    </source>
</evidence>
<evidence type="ECO:0000256" key="2">
    <source>
        <dbReference type="ARBA" id="ARBA00022801"/>
    </source>
</evidence>
<dbReference type="InterPro" id="IPR029069">
    <property type="entry name" value="HotDog_dom_sf"/>
</dbReference>
<keyword evidence="6" id="KW-1185">Reference proteome</keyword>
<dbReference type="Pfam" id="PF13622">
    <property type="entry name" value="4HBT_3"/>
    <property type="match status" value="1"/>
</dbReference>
<dbReference type="InterPro" id="IPR049449">
    <property type="entry name" value="TesB_ACOT8-like_N"/>
</dbReference>
<proteinExistence type="inferred from homology"/>
<dbReference type="OrthoDB" id="68328at2759"/>
<dbReference type="GO" id="GO:0047617">
    <property type="term" value="F:fatty acyl-CoA hydrolase activity"/>
    <property type="evidence" value="ECO:0007669"/>
    <property type="project" value="InterPro"/>
</dbReference>
<organism evidence="5 6">
    <name type="scientific">Corynespora cassiicola Philippines</name>
    <dbReference type="NCBI Taxonomy" id="1448308"/>
    <lineage>
        <taxon>Eukaryota</taxon>
        <taxon>Fungi</taxon>
        <taxon>Dikarya</taxon>
        <taxon>Ascomycota</taxon>
        <taxon>Pezizomycotina</taxon>
        <taxon>Dothideomycetes</taxon>
        <taxon>Pleosporomycetidae</taxon>
        <taxon>Pleosporales</taxon>
        <taxon>Corynesporascaceae</taxon>
        <taxon>Corynespora</taxon>
    </lineage>
</organism>
<dbReference type="AlphaFoldDB" id="A0A2T2P7T6"/>
<accession>A0A2T2P7T6</accession>
<gene>
    <name evidence="5" type="ORF">BS50DRAFT_654274</name>
</gene>
<evidence type="ECO:0000313" key="5">
    <source>
        <dbReference type="EMBL" id="PSN73626.1"/>
    </source>
</evidence>